<reference evidence="1 2" key="1">
    <citation type="journal article" date="2018" name="Science">
        <title>The opium poppy genome and morphinan production.</title>
        <authorList>
            <person name="Guo L."/>
            <person name="Winzer T."/>
            <person name="Yang X."/>
            <person name="Li Y."/>
            <person name="Ning Z."/>
            <person name="He Z."/>
            <person name="Teodor R."/>
            <person name="Lu Y."/>
            <person name="Bowser T.A."/>
            <person name="Graham I.A."/>
            <person name="Ye K."/>
        </authorList>
    </citation>
    <scope>NUCLEOTIDE SEQUENCE [LARGE SCALE GENOMIC DNA]</scope>
    <source>
        <strain evidence="2">cv. HN1</strain>
        <tissue evidence="1">Leaves</tissue>
    </source>
</reference>
<dbReference type="AlphaFoldDB" id="A0A4Y7JBX8"/>
<dbReference type="STRING" id="3469.A0A4Y7JBX8"/>
<name>A0A4Y7JBX8_PAPSO</name>
<protein>
    <submittedName>
        <fullName evidence="1">Uncharacterized protein</fullName>
    </submittedName>
</protein>
<organism evidence="1 2">
    <name type="scientific">Papaver somniferum</name>
    <name type="common">Opium poppy</name>
    <dbReference type="NCBI Taxonomy" id="3469"/>
    <lineage>
        <taxon>Eukaryota</taxon>
        <taxon>Viridiplantae</taxon>
        <taxon>Streptophyta</taxon>
        <taxon>Embryophyta</taxon>
        <taxon>Tracheophyta</taxon>
        <taxon>Spermatophyta</taxon>
        <taxon>Magnoliopsida</taxon>
        <taxon>Ranunculales</taxon>
        <taxon>Papaveraceae</taxon>
        <taxon>Papaveroideae</taxon>
        <taxon>Papaver</taxon>
    </lineage>
</organism>
<evidence type="ECO:0000313" key="2">
    <source>
        <dbReference type="Proteomes" id="UP000316621"/>
    </source>
</evidence>
<proteinExistence type="predicted"/>
<sequence length="217" mass="24223">MEATAAGGGRGIHLAKEDIFLYQKSNAAQSLIEDYAACLELRSEESQTIEDTKYDIGVLIIQLLIDNINRPPPNIAQFYSQSFITGFANYKRTLSASSLILGLQITDAHHANLGFPLASVTSLADPFPLPSVDTNNLKWVKSYKRTRVPFFPVVQISRLHVPLESKYLEPVILDTLHVFLIGLFSWEMETVTSMNTYRECNCSVTLLVSSVSYLSPF</sequence>
<accession>A0A4Y7JBX8</accession>
<dbReference type="Proteomes" id="UP000316621">
    <property type="component" value="Chromosome 4"/>
</dbReference>
<dbReference type="EMBL" id="CM010718">
    <property type="protein sequence ID" value="RZC57249.1"/>
    <property type="molecule type" value="Genomic_DNA"/>
</dbReference>
<keyword evidence="2" id="KW-1185">Reference proteome</keyword>
<evidence type="ECO:0000313" key="1">
    <source>
        <dbReference type="EMBL" id="RZC57249.1"/>
    </source>
</evidence>
<gene>
    <name evidence="1" type="ORF">C5167_004552</name>
</gene>
<dbReference type="Gramene" id="RZC57249">
    <property type="protein sequence ID" value="RZC57249"/>
    <property type="gene ID" value="C5167_004552"/>
</dbReference>